<evidence type="ECO:0000313" key="2">
    <source>
        <dbReference type="EMBL" id="RDL43258.1"/>
    </source>
</evidence>
<dbReference type="AlphaFoldDB" id="A0A370U667"/>
<dbReference type="Gene3D" id="3.30.70.270">
    <property type="match status" value="1"/>
</dbReference>
<name>A0A370U667_9GAMM</name>
<dbReference type="EMBL" id="QKRA01000008">
    <property type="protein sequence ID" value="RDL43258.1"/>
    <property type="molecule type" value="Genomic_DNA"/>
</dbReference>
<reference evidence="2 3" key="1">
    <citation type="submission" date="2018-06" db="EMBL/GenBank/DDBJ databases">
        <title>Marinomonas sp. YLB-05 draft genome sequence.</title>
        <authorList>
            <person name="Yu L."/>
            <person name="Tang X."/>
        </authorList>
    </citation>
    <scope>NUCLEOTIDE SEQUENCE [LARGE SCALE GENOMIC DNA]</scope>
    <source>
        <strain evidence="2 3">YLB-05</strain>
    </source>
</reference>
<proteinExistence type="predicted"/>
<organism evidence="2 3">
    <name type="scientific">Marinomonas piezotolerans</name>
    <dbReference type="NCBI Taxonomy" id="2213058"/>
    <lineage>
        <taxon>Bacteria</taxon>
        <taxon>Pseudomonadati</taxon>
        <taxon>Pseudomonadota</taxon>
        <taxon>Gammaproteobacteria</taxon>
        <taxon>Oceanospirillales</taxon>
        <taxon>Oceanospirillaceae</taxon>
        <taxon>Marinomonas</taxon>
    </lineage>
</organism>
<dbReference type="RefSeq" id="WP_115468940.1">
    <property type="nucleotide sequence ID" value="NZ_QKRA01000008.1"/>
</dbReference>
<dbReference type="InterPro" id="IPR043128">
    <property type="entry name" value="Rev_trsase/Diguanyl_cyclase"/>
</dbReference>
<dbReference type="Pfam" id="PF00990">
    <property type="entry name" value="GGDEF"/>
    <property type="match status" value="1"/>
</dbReference>
<evidence type="ECO:0000313" key="3">
    <source>
        <dbReference type="Proteomes" id="UP000254326"/>
    </source>
</evidence>
<gene>
    <name evidence="2" type="ORF">DN730_14865</name>
</gene>
<accession>A0A370U667</accession>
<dbReference type="PROSITE" id="PS50887">
    <property type="entry name" value="GGDEF"/>
    <property type="match status" value="1"/>
</dbReference>
<dbReference type="Proteomes" id="UP000254326">
    <property type="component" value="Unassembled WGS sequence"/>
</dbReference>
<protein>
    <recommendedName>
        <fullName evidence="1">GGDEF domain-containing protein</fullName>
    </recommendedName>
</protein>
<sequence>MDSNKQPVLGENSAVLAENELLLRQRDFLLQLRLMDKVLLQSIANSDNSINFCDRLVKQVWALFPAVVRPCLFWCDKDLTSWRILNYLDWPECCSSGAGEVAHPPKSLVTFVASPSRQFGFENNLSSRLDWADWSDVIQSYQLDECALVSVQDSHGGWLTLGLFSSECSVTEEEHFYRWAIEQVLHSVDDWVRAMLNRQSMDVILQETTDKETGLLLPHAFNNAIDMMLKDARRYFQRLAFVTVFVKSNVDVAELKHLSDTLTSTLRDNDLLARTDEREFVMAMRIAQLDDGLIVARKIESALLAADPAQIAALNEGVSIGVSFYPEQASHNRLYITSKAAAEAVTEKTGYRLELYGQFVKNIEDAYSL</sequence>
<comment type="caution">
    <text evidence="2">The sequence shown here is derived from an EMBL/GenBank/DDBJ whole genome shotgun (WGS) entry which is preliminary data.</text>
</comment>
<keyword evidence="3" id="KW-1185">Reference proteome</keyword>
<dbReference type="OrthoDB" id="6097672at2"/>
<dbReference type="SMART" id="SM00267">
    <property type="entry name" value="GGDEF"/>
    <property type="match status" value="1"/>
</dbReference>
<dbReference type="InterPro" id="IPR000160">
    <property type="entry name" value="GGDEF_dom"/>
</dbReference>
<evidence type="ECO:0000259" key="1">
    <source>
        <dbReference type="PROSITE" id="PS50887"/>
    </source>
</evidence>
<feature type="domain" description="GGDEF" evidence="1">
    <location>
        <begin position="237"/>
        <end position="358"/>
    </location>
</feature>
<dbReference type="SUPFAM" id="SSF55073">
    <property type="entry name" value="Nucleotide cyclase"/>
    <property type="match status" value="1"/>
</dbReference>
<dbReference type="InterPro" id="IPR029787">
    <property type="entry name" value="Nucleotide_cyclase"/>
</dbReference>